<dbReference type="EC" id="3.2.1.22" evidence="3 8"/>
<dbReference type="GO" id="GO:0016052">
    <property type="term" value="P:carbohydrate catabolic process"/>
    <property type="evidence" value="ECO:0007669"/>
    <property type="project" value="UniProtKB-ARBA"/>
</dbReference>
<dbReference type="Pfam" id="PF17801">
    <property type="entry name" value="Melibiase_C"/>
    <property type="match status" value="1"/>
</dbReference>
<evidence type="ECO:0000259" key="10">
    <source>
        <dbReference type="SMART" id="SM00776"/>
    </source>
</evidence>
<keyword evidence="5 8" id="KW-0378">Hydrolase</keyword>
<dbReference type="InterPro" id="IPR017853">
    <property type="entry name" value="GH"/>
</dbReference>
<dbReference type="PANTHER" id="PTHR11452:SF75">
    <property type="entry name" value="ALPHA-GALACTOSIDASE MEL1"/>
    <property type="match status" value="1"/>
</dbReference>
<dbReference type="eggNOG" id="COG3345">
    <property type="taxonomic scope" value="Bacteria"/>
</dbReference>
<dbReference type="InterPro" id="IPR018905">
    <property type="entry name" value="A-galactase_NEW3"/>
</dbReference>
<dbReference type="RefSeq" id="WP_044854470.1">
    <property type="nucleotide sequence ID" value="NZ_CP016174.1"/>
</dbReference>
<comment type="catalytic activity">
    <reaction evidence="1 8">
        <text>Hydrolysis of terminal, non-reducing alpha-D-galactose residues in alpha-D-galactosides, including galactose oligosaccharides, galactomannans and galactolipids.</text>
        <dbReference type="EC" id="3.2.1.22"/>
    </reaction>
</comment>
<organism evidence="11 12">
    <name type="scientific">Amycolatopsis orientalis</name>
    <name type="common">Nocardia orientalis</name>
    <dbReference type="NCBI Taxonomy" id="31958"/>
    <lineage>
        <taxon>Bacteria</taxon>
        <taxon>Bacillati</taxon>
        <taxon>Actinomycetota</taxon>
        <taxon>Actinomycetes</taxon>
        <taxon>Pseudonocardiales</taxon>
        <taxon>Pseudonocardiaceae</taxon>
        <taxon>Amycolatopsis</taxon>
    </lineage>
</organism>
<evidence type="ECO:0000313" key="11">
    <source>
        <dbReference type="EMBL" id="ANN20630.1"/>
    </source>
</evidence>
<keyword evidence="7 8" id="KW-0326">Glycosidase</keyword>
<feature type="domain" description="Glycosyl hydrolase family 98 putative carbohydrate-binding module" evidence="10">
    <location>
        <begin position="508"/>
        <end position="656"/>
    </location>
</feature>
<evidence type="ECO:0000313" key="12">
    <source>
        <dbReference type="Proteomes" id="UP000093695"/>
    </source>
</evidence>
<reference evidence="11 12" key="1">
    <citation type="journal article" date="2015" name="Genome Announc.">
        <title>Draft Genome Sequence of Norvancomycin-Producing Strain Amycolatopsis orientalis CPCC200066.</title>
        <authorList>
            <person name="Lei X."/>
            <person name="Yuan F."/>
            <person name="Shi Y."/>
            <person name="Li X."/>
            <person name="Wang L."/>
            <person name="Hong B."/>
        </authorList>
    </citation>
    <scope>NUCLEOTIDE SEQUENCE [LARGE SCALE GENOMIC DNA]</scope>
    <source>
        <strain evidence="11 12">B-37</strain>
    </source>
</reference>
<dbReference type="InterPro" id="IPR002241">
    <property type="entry name" value="Glyco_hydro_27"/>
</dbReference>
<keyword evidence="4 9" id="KW-0732">Signal</keyword>
<dbReference type="SUPFAM" id="SSF51445">
    <property type="entry name" value="(Trans)glycosidases"/>
    <property type="match status" value="1"/>
</dbReference>
<protein>
    <recommendedName>
        <fullName evidence="3 8">Alpha-galactosidase</fullName>
        <ecNumber evidence="3 8">3.2.1.22</ecNumber>
    </recommendedName>
    <alternativeName>
        <fullName evidence="8">Melibiase</fullName>
    </alternativeName>
</protein>
<feature type="signal peptide" evidence="9">
    <location>
        <begin position="1"/>
        <end position="18"/>
    </location>
</feature>
<evidence type="ECO:0000256" key="9">
    <source>
        <dbReference type="SAM" id="SignalP"/>
    </source>
</evidence>
<dbReference type="InterPro" id="IPR000111">
    <property type="entry name" value="Glyco_hydro_27/36_CS"/>
</dbReference>
<comment type="similarity">
    <text evidence="2 8">Belongs to the glycosyl hydrolase 27 family.</text>
</comment>
<dbReference type="InterPro" id="IPR038637">
    <property type="entry name" value="NPCBM_sf"/>
</dbReference>
<dbReference type="Gene3D" id="3.20.20.70">
    <property type="entry name" value="Aldolase class I"/>
    <property type="match status" value="1"/>
</dbReference>
<dbReference type="InterPro" id="IPR013222">
    <property type="entry name" value="Glyco_hyd_98_carb-bd"/>
</dbReference>
<dbReference type="PANTHER" id="PTHR11452">
    <property type="entry name" value="ALPHA-GALACTOSIDASE/ALPHA-N-ACETYLGALACTOSAMINIDASE"/>
    <property type="match status" value="1"/>
</dbReference>
<evidence type="ECO:0000256" key="3">
    <source>
        <dbReference type="ARBA" id="ARBA00012755"/>
    </source>
</evidence>
<dbReference type="EMBL" id="CP016174">
    <property type="protein sequence ID" value="ANN20630.1"/>
    <property type="molecule type" value="Genomic_DNA"/>
</dbReference>
<evidence type="ECO:0000256" key="7">
    <source>
        <dbReference type="ARBA" id="ARBA00023295"/>
    </source>
</evidence>
<evidence type="ECO:0000256" key="1">
    <source>
        <dbReference type="ARBA" id="ARBA00001255"/>
    </source>
</evidence>
<dbReference type="SUPFAM" id="SSF49785">
    <property type="entry name" value="Galactose-binding domain-like"/>
    <property type="match status" value="1"/>
</dbReference>
<feature type="chain" id="PRO_5008256579" description="Alpha-galactosidase" evidence="9">
    <location>
        <begin position="19"/>
        <end position="657"/>
    </location>
</feature>
<dbReference type="Gene3D" id="2.60.120.1060">
    <property type="entry name" value="NPCBM/NEW2 domain"/>
    <property type="match status" value="1"/>
</dbReference>
<dbReference type="PROSITE" id="PS00512">
    <property type="entry name" value="ALPHA_GALACTOSIDASE"/>
    <property type="match status" value="1"/>
</dbReference>
<evidence type="ECO:0000256" key="6">
    <source>
        <dbReference type="ARBA" id="ARBA00023157"/>
    </source>
</evidence>
<proteinExistence type="inferred from homology"/>
<dbReference type="InterPro" id="IPR013780">
    <property type="entry name" value="Glyco_hydro_b"/>
</dbReference>
<accession>A0A193C8I1</accession>
<dbReference type="KEGG" id="aori:SD37_36940"/>
<dbReference type="AlphaFoldDB" id="A0A193C8I1"/>
<sequence>MMAAVVLLGLVTAPEARALPDGLALTPPMGFNNWNTTGCEVDEKLIRDTADIFVSRGLKAAGYEYVNVDDCWAEPQRDAEGRLQAHKTRFPGGIKALADYVHSKGLKFGIYTSAGTVTCAKTMPGGLDHEEVDARTFADWGVDYLKYDNCNNQGRPALERYTKMRDALKKTGRPIVFSICEWGENKPWEWGAGVGHLWRTTGDIKDNWARMLQLMKQNAPLDAYAGPGRWNDPDMLEVGNGGMTTAEYRTHFALWSMMAAPLLIGADLRKVSAEHFDILRNEEIIAIDQDRKGVQAKVLSNADGKWVFAKPLANGDVAVALFNENSANATISADAREVGLPPAAGYTARDLWARRDLQTAGRISAVVGPHETALYRVKAGGDWFRHEPLVSGGLELSRPVPGVPGDLLPPGEPVEVAVRATNEARVPVFAPEVSLKAPSGWKAEPVAGPRRGLLTTGESAIGRWRLTPPPGSAGTKAVLTSEIGYWTVGFGKVTRATDSPVTVPAAPPSGRVWASDVAWAAERNGYGPVEKDLSNGGIPARDGKPLTIDGTRYAKGLGTHASAEVVFYLGGRCSEFSVDVGIDDEKEPATKLGSATFEIYADGTKAADSGLKTWADPATTLKVGLTGARYLRLVLTDGGDGVQYDRGDWASPLLTCA</sequence>
<evidence type="ECO:0000256" key="8">
    <source>
        <dbReference type="RuleBase" id="RU361168"/>
    </source>
</evidence>
<gene>
    <name evidence="11" type="ORF">SD37_36940</name>
</gene>
<dbReference type="Pfam" id="PF10633">
    <property type="entry name" value="NPCBM_assoc"/>
    <property type="match status" value="1"/>
</dbReference>
<dbReference type="SMART" id="SM00776">
    <property type="entry name" value="NPCBM"/>
    <property type="match status" value="1"/>
</dbReference>
<dbReference type="GO" id="GO:0004557">
    <property type="term" value="F:alpha-galactosidase activity"/>
    <property type="evidence" value="ECO:0007669"/>
    <property type="project" value="UniProtKB-EC"/>
</dbReference>
<dbReference type="CDD" id="cd14792">
    <property type="entry name" value="GH27"/>
    <property type="match status" value="1"/>
</dbReference>
<dbReference type="PRINTS" id="PR00740">
    <property type="entry name" value="GLHYDRLASE27"/>
</dbReference>
<dbReference type="FunFam" id="3.20.20.70:FF:000202">
    <property type="entry name" value="Alpha-galactosidase"/>
    <property type="match status" value="1"/>
</dbReference>
<keyword evidence="12" id="KW-1185">Reference proteome</keyword>
<dbReference type="Pfam" id="PF08305">
    <property type="entry name" value="NPCBM"/>
    <property type="match status" value="1"/>
</dbReference>
<dbReference type="SUPFAM" id="SSF51011">
    <property type="entry name" value="Glycosyl hydrolase domain"/>
    <property type="match status" value="1"/>
</dbReference>
<dbReference type="InterPro" id="IPR013785">
    <property type="entry name" value="Aldolase_TIM"/>
</dbReference>
<dbReference type="Proteomes" id="UP000093695">
    <property type="component" value="Chromosome"/>
</dbReference>
<evidence type="ECO:0000256" key="4">
    <source>
        <dbReference type="ARBA" id="ARBA00022729"/>
    </source>
</evidence>
<evidence type="ECO:0000256" key="2">
    <source>
        <dbReference type="ARBA" id="ARBA00009743"/>
    </source>
</evidence>
<evidence type="ECO:0000256" key="5">
    <source>
        <dbReference type="ARBA" id="ARBA00022801"/>
    </source>
</evidence>
<dbReference type="InterPro" id="IPR041233">
    <property type="entry name" value="Melibiase_C"/>
</dbReference>
<dbReference type="Pfam" id="PF16499">
    <property type="entry name" value="Melibiase_2"/>
    <property type="match status" value="1"/>
</dbReference>
<keyword evidence="6 8" id="KW-1015">Disulfide bond</keyword>
<dbReference type="InterPro" id="IPR008979">
    <property type="entry name" value="Galactose-bd-like_sf"/>
</dbReference>
<dbReference type="Gene3D" id="2.60.40.1180">
    <property type="entry name" value="Golgi alpha-mannosidase II"/>
    <property type="match status" value="1"/>
</dbReference>
<dbReference type="STRING" id="31958.SD37_36940"/>
<name>A0A193C8I1_AMYOR</name>